<sequence length="42" mass="4595">MLILIAVKSVKSPFMYGFLSCIGSARLILCPLLLFGDLSLFC</sequence>
<proteinExistence type="predicted"/>
<keyword evidence="1" id="KW-1133">Transmembrane helix</keyword>
<accession>A0A2P2MXA1</accession>
<dbReference type="EMBL" id="GGEC01054358">
    <property type="protein sequence ID" value="MBX34842.1"/>
    <property type="molecule type" value="Transcribed_RNA"/>
</dbReference>
<keyword evidence="1" id="KW-0812">Transmembrane</keyword>
<protein>
    <submittedName>
        <fullName evidence="2">Uncharacterized protein</fullName>
    </submittedName>
</protein>
<keyword evidence="1" id="KW-0472">Membrane</keyword>
<feature type="transmembrane region" description="Helical" evidence="1">
    <location>
        <begin position="14"/>
        <end position="35"/>
    </location>
</feature>
<organism evidence="2">
    <name type="scientific">Rhizophora mucronata</name>
    <name type="common">Asiatic mangrove</name>
    <dbReference type="NCBI Taxonomy" id="61149"/>
    <lineage>
        <taxon>Eukaryota</taxon>
        <taxon>Viridiplantae</taxon>
        <taxon>Streptophyta</taxon>
        <taxon>Embryophyta</taxon>
        <taxon>Tracheophyta</taxon>
        <taxon>Spermatophyta</taxon>
        <taxon>Magnoliopsida</taxon>
        <taxon>eudicotyledons</taxon>
        <taxon>Gunneridae</taxon>
        <taxon>Pentapetalae</taxon>
        <taxon>rosids</taxon>
        <taxon>fabids</taxon>
        <taxon>Malpighiales</taxon>
        <taxon>Rhizophoraceae</taxon>
        <taxon>Rhizophora</taxon>
    </lineage>
</organism>
<evidence type="ECO:0000256" key="1">
    <source>
        <dbReference type="SAM" id="Phobius"/>
    </source>
</evidence>
<name>A0A2P2MXA1_RHIMU</name>
<dbReference type="AlphaFoldDB" id="A0A2P2MXA1"/>
<evidence type="ECO:0000313" key="2">
    <source>
        <dbReference type="EMBL" id="MBX34842.1"/>
    </source>
</evidence>
<reference evidence="2" key="1">
    <citation type="submission" date="2018-02" db="EMBL/GenBank/DDBJ databases">
        <title>Rhizophora mucronata_Transcriptome.</title>
        <authorList>
            <person name="Meera S.P."/>
            <person name="Sreeshan A."/>
            <person name="Augustine A."/>
        </authorList>
    </citation>
    <scope>NUCLEOTIDE SEQUENCE</scope>
    <source>
        <tissue evidence="2">Leaf</tissue>
    </source>
</reference>